<comment type="subunit">
    <text evidence="8">Part of the 30S ribosomal subunit. Contacts proteins S4 and S8.</text>
</comment>
<dbReference type="Pfam" id="PF03719">
    <property type="entry name" value="Ribosomal_S5_C"/>
    <property type="match status" value="1"/>
</dbReference>
<gene>
    <name evidence="8 11" type="primary">rpsE</name>
    <name evidence="11" type="ORF">H2021_00160</name>
</gene>
<dbReference type="InterPro" id="IPR000851">
    <property type="entry name" value="Ribosomal_uS5"/>
</dbReference>
<comment type="domain">
    <text evidence="8">The N-terminal domain interacts with the head of the 30S subunit; the C-terminal domain interacts with the body and contacts protein S4. The interaction surface between S4 and S5 is involved in control of translational fidelity.</text>
</comment>
<accession>A0A838YFI7</accession>
<dbReference type="GO" id="GO:0015935">
    <property type="term" value="C:small ribosomal subunit"/>
    <property type="evidence" value="ECO:0007669"/>
    <property type="project" value="InterPro"/>
</dbReference>
<dbReference type="InterPro" id="IPR014721">
    <property type="entry name" value="Ribsml_uS5_D2-typ_fold_subgr"/>
</dbReference>
<dbReference type="FunFam" id="3.30.230.10:FF:000002">
    <property type="entry name" value="30S ribosomal protein S5"/>
    <property type="match status" value="1"/>
</dbReference>
<keyword evidence="4 8" id="KW-0694">RNA-binding</keyword>
<dbReference type="HAMAP" id="MF_01307_B">
    <property type="entry name" value="Ribosomal_uS5_B"/>
    <property type="match status" value="1"/>
</dbReference>
<dbReference type="InterPro" id="IPR005324">
    <property type="entry name" value="Ribosomal_uS5_C"/>
</dbReference>
<reference evidence="11 12" key="1">
    <citation type="submission" date="2020-06" db="EMBL/GenBank/DDBJ databases">
        <title>Dysbiosis in marine aquaculture revealed through microbiome analysis: reverse ecology for environmental sustainability.</title>
        <authorList>
            <person name="Haro-Moreno J.M."/>
            <person name="Coutinho F.H."/>
            <person name="Zaragoza-Solas A."/>
            <person name="Picazo A."/>
            <person name="Almagro-Moreno S."/>
            <person name="Lopez-Perez M."/>
        </authorList>
    </citation>
    <scope>NUCLEOTIDE SEQUENCE [LARGE SCALE GENOMIC DNA]</scope>
    <source>
        <strain evidence="11">MCMED-G42</strain>
    </source>
</reference>
<evidence type="ECO:0000256" key="8">
    <source>
        <dbReference type="HAMAP-Rule" id="MF_01307"/>
    </source>
</evidence>
<evidence type="ECO:0000256" key="6">
    <source>
        <dbReference type="ARBA" id="ARBA00023274"/>
    </source>
</evidence>
<dbReference type="InterPro" id="IPR005712">
    <property type="entry name" value="Ribosomal_uS5_bac-type"/>
</dbReference>
<dbReference type="InterPro" id="IPR013810">
    <property type="entry name" value="Ribosomal_uS5_N"/>
</dbReference>
<feature type="domain" description="S5 DRBM" evidence="10">
    <location>
        <begin position="16"/>
        <end position="79"/>
    </location>
</feature>
<dbReference type="GO" id="GO:0005737">
    <property type="term" value="C:cytoplasm"/>
    <property type="evidence" value="ECO:0007669"/>
    <property type="project" value="UniProtKB-ARBA"/>
</dbReference>
<evidence type="ECO:0000259" key="10">
    <source>
        <dbReference type="PROSITE" id="PS50881"/>
    </source>
</evidence>
<evidence type="ECO:0000313" key="11">
    <source>
        <dbReference type="EMBL" id="MBA4723607.1"/>
    </source>
</evidence>
<evidence type="ECO:0000256" key="2">
    <source>
        <dbReference type="ARBA" id="ARBA00008945"/>
    </source>
</evidence>
<dbReference type="InterPro" id="IPR018192">
    <property type="entry name" value="Ribosomal_uS5_N_CS"/>
</dbReference>
<comment type="function">
    <text evidence="1 8">Located at the back of the 30S subunit body where it stabilizes the conformation of the head with respect to the body.</text>
</comment>
<dbReference type="AlphaFoldDB" id="A0A838YFI7"/>
<comment type="caution">
    <text evidence="11">The sequence shown here is derived from an EMBL/GenBank/DDBJ whole genome shotgun (WGS) entry which is preliminary data.</text>
</comment>
<dbReference type="Gene3D" id="3.30.230.10">
    <property type="match status" value="1"/>
</dbReference>
<dbReference type="PROSITE" id="PS00585">
    <property type="entry name" value="RIBOSOMAL_S5"/>
    <property type="match status" value="1"/>
</dbReference>
<dbReference type="PANTHER" id="PTHR48277">
    <property type="entry name" value="MITOCHONDRIAL RIBOSOMAL PROTEIN S5"/>
    <property type="match status" value="1"/>
</dbReference>
<dbReference type="FunFam" id="3.30.160.20:FF:000001">
    <property type="entry name" value="30S ribosomal protein S5"/>
    <property type="match status" value="1"/>
</dbReference>
<evidence type="ECO:0000256" key="7">
    <source>
        <dbReference type="ARBA" id="ARBA00035255"/>
    </source>
</evidence>
<dbReference type="NCBIfam" id="TIGR01021">
    <property type="entry name" value="rpsE_bact"/>
    <property type="match status" value="1"/>
</dbReference>
<dbReference type="GO" id="GO:0019843">
    <property type="term" value="F:rRNA binding"/>
    <property type="evidence" value="ECO:0007669"/>
    <property type="project" value="UniProtKB-UniRule"/>
</dbReference>
<name>A0A838YFI7_9GAMM</name>
<sequence>MKDNRNNINNQQQDALEEKLVQVNRVAKVVKGGRIFGFTALTVVGDGNGRVGFGRGKAKEVPIAIQKAMENARRSMVEVELNNTTIWYPIKAKHGSANVYMQPASEGTGIIAGGAMRAVLELAGVQNVLAKCYGSTNPVNVVRATINALSAMESPETVASRRGIKVEQVS</sequence>
<evidence type="ECO:0000256" key="1">
    <source>
        <dbReference type="ARBA" id="ARBA00003093"/>
    </source>
</evidence>
<dbReference type="GO" id="GO:0003735">
    <property type="term" value="F:structural constituent of ribosome"/>
    <property type="evidence" value="ECO:0007669"/>
    <property type="project" value="UniProtKB-UniRule"/>
</dbReference>
<keyword evidence="3 8" id="KW-0699">rRNA-binding</keyword>
<keyword evidence="5 8" id="KW-0689">Ribosomal protein</keyword>
<dbReference type="SUPFAM" id="SSF54211">
    <property type="entry name" value="Ribosomal protein S5 domain 2-like"/>
    <property type="match status" value="1"/>
</dbReference>
<comment type="function">
    <text evidence="8">With S4 and S12 plays an important role in translational accuracy.</text>
</comment>
<organism evidence="11 12">
    <name type="scientific">SAR86 cluster bacterium</name>
    <dbReference type="NCBI Taxonomy" id="2030880"/>
    <lineage>
        <taxon>Bacteria</taxon>
        <taxon>Pseudomonadati</taxon>
        <taxon>Pseudomonadota</taxon>
        <taxon>Gammaproteobacteria</taxon>
        <taxon>SAR86 cluster</taxon>
    </lineage>
</organism>
<dbReference type="InterPro" id="IPR020568">
    <property type="entry name" value="Ribosomal_Su5_D2-typ_SF"/>
</dbReference>
<evidence type="ECO:0000256" key="4">
    <source>
        <dbReference type="ARBA" id="ARBA00022884"/>
    </source>
</evidence>
<dbReference type="GO" id="GO:0042254">
    <property type="term" value="P:ribosome biogenesis"/>
    <property type="evidence" value="ECO:0007669"/>
    <property type="project" value="UniProtKB-ARBA"/>
</dbReference>
<evidence type="ECO:0000313" key="12">
    <source>
        <dbReference type="Proteomes" id="UP000585327"/>
    </source>
</evidence>
<protein>
    <recommendedName>
        <fullName evidence="7 8">Small ribosomal subunit protein uS5</fullName>
    </recommendedName>
</protein>
<dbReference type="GO" id="GO:0006412">
    <property type="term" value="P:translation"/>
    <property type="evidence" value="ECO:0007669"/>
    <property type="project" value="UniProtKB-UniRule"/>
</dbReference>
<dbReference type="EMBL" id="JACETM010000001">
    <property type="protein sequence ID" value="MBA4723607.1"/>
    <property type="molecule type" value="Genomic_DNA"/>
</dbReference>
<dbReference type="Proteomes" id="UP000585327">
    <property type="component" value="Unassembled WGS sequence"/>
</dbReference>
<evidence type="ECO:0000256" key="5">
    <source>
        <dbReference type="ARBA" id="ARBA00022980"/>
    </source>
</evidence>
<comment type="similarity">
    <text evidence="2 8 9">Belongs to the universal ribosomal protein uS5 family.</text>
</comment>
<dbReference type="SUPFAM" id="SSF54768">
    <property type="entry name" value="dsRNA-binding domain-like"/>
    <property type="match status" value="1"/>
</dbReference>
<dbReference type="Gene3D" id="3.30.160.20">
    <property type="match status" value="1"/>
</dbReference>
<evidence type="ECO:0000256" key="3">
    <source>
        <dbReference type="ARBA" id="ARBA00022730"/>
    </source>
</evidence>
<evidence type="ECO:0000256" key="9">
    <source>
        <dbReference type="RuleBase" id="RU003823"/>
    </source>
</evidence>
<dbReference type="PROSITE" id="PS50881">
    <property type="entry name" value="S5_DSRBD"/>
    <property type="match status" value="1"/>
</dbReference>
<dbReference type="Pfam" id="PF00333">
    <property type="entry name" value="Ribosomal_S5"/>
    <property type="match status" value="1"/>
</dbReference>
<proteinExistence type="inferred from homology"/>
<dbReference type="PANTHER" id="PTHR48277:SF1">
    <property type="entry name" value="MITOCHONDRIAL RIBOSOMAL PROTEIN S5"/>
    <property type="match status" value="1"/>
</dbReference>
<keyword evidence="6 8" id="KW-0687">Ribonucleoprotein</keyword>